<evidence type="ECO:0000256" key="5">
    <source>
        <dbReference type="ARBA" id="ARBA00022884"/>
    </source>
</evidence>
<evidence type="ECO:0000256" key="6">
    <source>
        <dbReference type="ARBA" id="ARBA00023015"/>
    </source>
</evidence>
<evidence type="ECO:0000256" key="1">
    <source>
        <dbReference type="ARBA" id="ARBA00002945"/>
    </source>
</evidence>
<accession>A0A931AT68</accession>
<dbReference type="RefSeq" id="WP_270454430.1">
    <property type="nucleotide sequence ID" value="NZ_JADPIE010000005.1"/>
</dbReference>
<reference evidence="9" key="1">
    <citation type="submission" date="2020-11" db="EMBL/GenBank/DDBJ databases">
        <title>Halonatronomonas betainensis gen. nov., sp. nov. a novel haloalkaliphilic representative of the family Halanaerobiacae capable of betaine degradation.</title>
        <authorList>
            <person name="Boltyanskaya Y."/>
            <person name="Kevbrin V."/>
            <person name="Detkova E."/>
            <person name="Grouzdev D.S."/>
            <person name="Koziaeva V."/>
            <person name="Zhilina T."/>
        </authorList>
    </citation>
    <scope>NUCLEOTIDE SEQUENCE</scope>
    <source>
        <strain evidence="9">Z-7014</strain>
    </source>
</reference>
<evidence type="ECO:0000256" key="4">
    <source>
        <dbReference type="ARBA" id="ARBA00019377"/>
    </source>
</evidence>
<evidence type="ECO:0000256" key="8">
    <source>
        <dbReference type="ARBA" id="ARBA00023163"/>
    </source>
</evidence>
<dbReference type="InterPro" id="IPR015111">
    <property type="entry name" value="Regulatory_HutP"/>
</dbReference>
<keyword evidence="6" id="KW-0805">Transcription regulation</keyword>
<protein>
    <recommendedName>
        <fullName evidence="4">Hut operon positive regulatory protein</fullName>
    </recommendedName>
</protein>
<comment type="similarity">
    <text evidence="2">Belongs to the HutP family.</text>
</comment>
<dbReference type="EMBL" id="JADPIE010000005">
    <property type="protein sequence ID" value="MBF8437451.1"/>
    <property type="molecule type" value="Genomic_DNA"/>
</dbReference>
<name>A0A931AT68_9FIRM</name>
<comment type="subunit">
    <text evidence="3">Homohexamer.</text>
</comment>
<dbReference type="Pfam" id="PF09021">
    <property type="entry name" value="HutP"/>
    <property type="match status" value="1"/>
</dbReference>
<dbReference type="SUPFAM" id="SSF111064">
    <property type="entry name" value="Hut operon positive regulatory protein HutP"/>
    <property type="match status" value="1"/>
</dbReference>
<dbReference type="InterPro" id="IPR036482">
    <property type="entry name" value="Regulatory_HutP_sf"/>
</dbReference>
<keyword evidence="5" id="KW-0694">RNA-binding</keyword>
<comment type="function">
    <text evidence="1">Antiterminator that binds to cis-acting regulatory sequences on the mRNA in the presence of histidine, thereby suppressing transcription termination and activating the hut operon for histidine utilization.</text>
</comment>
<organism evidence="9 10">
    <name type="scientific">Halonatronomonas betaini</name>
    <dbReference type="NCBI Taxonomy" id="2778430"/>
    <lineage>
        <taxon>Bacteria</taxon>
        <taxon>Bacillati</taxon>
        <taxon>Bacillota</taxon>
        <taxon>Clostridia</taxon>
        <taxon>Halanaerobiales</taxon>
        <taxon>Halarsenatibacteraceae</taxon>
        <taxon>Halonatronomonas</taxon>
    </lineage>
</organism>
<evidence type="ECO:0000256" key="3">
    <source>
        <dbReference type="ARBA" id="ARBA00011643"/>
    </source>
</evidence>
<dbReference type="Proteomes" id="UP000621436">
    <property type="component" value="Unassembled WGS sequence"/>
</dbReference>
<gene>
    <name evidence="9" type="ORF">I0Q91_10190</name>
</gene>
<evidence type="ECO:0000313" key="10">
    <source>
        <dbReference type="Proteomes" id="UP000621436"/>
    </source>
</evidence>
<keyword evidence="10" id="KW-1185">Reference proteome</keyword>
<keyword evidence="7" id="KW-0010">Activator</keyword>
<comment type="caution">
    <text evidence="9">The sequence shown here is derived from an EMBL/GenBank/DDBJ whole genome shotgun (WGS) entry which is preliminary data.</text>
</comment>
<dbReference type="GO" id="GO:0003723">
    <property type="term" value="F:RNA binding"/>
    <property type="evidence" value="ECO:0007669"/>
    <property type="project" value="UniProtKB-KW"/>
</dbReference>
<dbReference type="Gene3D" id="3.40.1510.10">
    <property type="entry name" value="Hut operon regulatory protein HutP"/>
    <property type="match status" value="1"/>
</dbReference>
<evidence type="ECO:0000256" key="7">
    <source>
        <dbReference type="ARBA" id="ARBA00023159"/>
    </source>
</evidence>
<keyword evidence="8" id="KW-0804">Transcription</keyword>
<evidence type="ECO:0000256" key="2">
    <source>
        <dbReference type="ARBA" id="ARBA00009992"/>
    </source>
</evidence>
<dbReference type="AlphaFoldDB" id="A0A931AT68"/>
<sequence length="157" mass="17061">MLDDFMISEFINIEGERSLGKVAIILAMVDDDRDDEFIEALKTEGYLPVITRAGGKGEEVKNKILRNSLGAAIKGGVIDEDVQDQRVLTRTVERALGDFDRPMLSISGAGIKIGIVRKGFHLAVGLYGKLGIPGLSVDHEVSGMGIHYYGLADDKQN</sequence>
<evidence type="ECO:0000313" key="9">
    <source>
        <dbReference type="EMBL" id="MBF8437451.1"/>
    </source>
</evidence>
<proteinExistence type="inferred from homology"/>